<protein>
    <submittedName>
        <fullName evidence="1">Uncharacterized protein</fullName>
    </submittedName>
</protein>
<reference evidence="2" key="1">
    <citation type="journal article" date="2022" name="Mol. Ecol. Resour.">
        <title>The genomes of chicory, endive, great burdock and yacon provide insights into Asteraceae palaeo-polyploidization history and plant inulin production.</title>
        <authorList>
            <person name="Fan W."/>
            <person name="Wang S."/>
            <person name="Wang H."/>
            <person name="Wang A."/>
            <person name="Jiang F."/>
            <person name="Liu H."/>
            <person name="Zhao H."/>
            <person name="Xu D."/>
            <person name="Zhang Y."/>
        </authorList>
    </citation>
    <scope>NUCLEOTIDE SEQUENCE [LARGE SCALE GENOMIC DNA]</scope>
    <source>
        <strain evidence="2">cv. Punajuju</strain>
    </source>
</reference>
<organism evidence="1 2">
    <name type="scientific">Cichorium intybus</name>
    <name type="common">Chicory</name>
    <dbReference type="NCBI Taxonomy" id="13427"/>
    <lineage>
        <taxon>Eukaryota</taxon>
        <taxon>Viridiplantae</taxon>
        <taxon>Streptophyta</taxon>
        <taxon>Embryophyta</taxon>
        <taxon>Tracheophyta</taxon>
        <taxon>Spermatophyta</taxon>
        <taxon>Magnoliopsida</taxon>
        <taxon>eudicotyledons</taxon>
        <taxon>Gunneridae</taxon>
        <taxon>Pentapetalae</taxon>
        <taxon>asterids</taxon>
        <taxon>campanulids</taxon>
        <taxon>Asterales</taxon>
        <taxon>Asteraceae</taxon>
        <taxon>Cichorioideae</taxon>
        <taxon>Cichorieae</taxon>
        <taxon>Cichoriinae</taxon>
        <taxon>Cichorium</taxon>
    </lineage>
</organism>
<accession>A0ACB9D3J9</accession>
<keyword evidence="2" id="KW-1185">Reference proteome</keyword>
<proteinExistence type="predicted"/>
<gene>
    <name evidence="1" type="ORF">L2E82_31441</name>
</gene>
<evidence type="ECO:0000313" key="1">
    <source>
        <dbReference type="EMBL" id="KAI3740966.1"/>
    </source>
</evidence>
<name>A0ACB9D3J9_CICIN</name>
<sequence length="103" mass="11228">METSHGGGSATVETIAALYAEGKARILFGDLDPPPDESRSTLVWISTGFGMNLHLNPSPDMNIHVNPSPTFVGCKKFYNAAESWCCRDENTLAAQNFLKLLQI</sequence>
<evidence type="ECO:0000313" key="2">
    <source>
        <dbReference type="Proteomes" id="UP001055811"/>
    </source>
</evidence>
<comment type="caution">
    <text evidence="1">The sequence shown here is derived from an EMBL/GenBank/DDBJ whole genome shotgun (WGS) entry which is preliminary data.</text>
</comment>
<dbReference type="EMBL" id="CM042013">
    <property type="protein sequence ID" value="KAI3740966.1"/>
    <property type="molecule type" value="Genomic_DNA"/>
</dbReference>
<reference evidence="1 2" key="2">
    <citation type="journal article" date="2022" name="Mol. Ecol. Resour.">
        <title>The genomes of chicory, endive, great burdock and yacon provide insights into Asteraceae paleo-polyploidization history and plant inulin production.</title>
        <authorList>
            <person name="Fan W."/>
            <person name="Wang S."/>
            <person name="Wang H."/>
            <person name="Wang A."/>
            <person name="Jiang F."/>
            <person name="Liu H."/>
            <person name="Zhao H."/>
            <person name="Xu D."/>
            <person name="Zhang Y."/>
        </authorList>
    </citation>
    <scope>NUCLEOTIDE SEQUENCE [LARGE SCALE GENOMIC DNA]</scope>
    <source>
        <strain evidence="2">cv. Punajuju</strain>
        <tissue evidence="1">Leaves</tissue>
    </source>
</reference>
<dbReference type="Proteomes" id="UP001055811">
    <property type="component" value="Linkage Group LG05"/>
</dbReference>